<dbReference type="PANTHER" id="PTHR30175:SF7">
    <property type="entry name" value="NEGATIVE REGULATOR OF SACY ACTIVITY"/>
    <property type="match status" value="1"/>
</dbReference>
<dbReference type="PROSITE" id="PS01035">
    <property type="entry name" value="PTS_EIIB_TYPE_1_CYS"/>
    <property type="match status" value="1"/>
</dbReference>
<reference evidence="15" key="1">
    <citation type="submission" date="2021-03" db="EMBL/GenBank/DDBJ databases">
        <title>Proteiniclasticum marinus sp. nov., isolated from tidal flat sediment.</title>
        <authorList>
            <person name="Namirimu T."/>
            <person name="Yang J.-A."/>
            <person name="Yang S.-H."/>
            <person name="Kim Y.-J."/>
            <person name="Kwon K.K."/>
        </authorList>
    </citation>
    <scope>NUCLEOTIDE SEQUENCE</scope>
    <source>
        <strain evidence="15">SCR006</strain>
    </source>
</reference>
<feature type="transmembrane region" description="Helical" evidence="12">
    <location>
        <begin position="245"/>
        <end position="269"/>
    </location>
</feature>
<evidence type="ECO:0000259" key="13">
    <source>
        <dbReference type="PROSITE" id="PS51098"/>
    </source>
</evidence>
<dbReference type="Pfam" id="PF00367">
    <property type="entry name" value="PTS_EIIB"/>
    <property type="match status" value="1"/>
</dbReference>
<keyword evidence="3" id="KW-1003">Cell membrane</keyword>
<dbReference type="InterPro" id="IPR018113">
    <property type="entry name" value="PTrfase_EIIB_Cys"/>
</dbReference>
<feature type="transmembrane region" description="Helical" evidence="12">
    <location>
        <begin position="385"/>
        <end position="408"/>
    </location>
</feature>
<keyword evidence="7 12" id="KW-0812">Transmembrane</keyword>
<evidence type="ECO:0000256" key="10">
    <source>
        <dbReference type="ARBA" id="ARBA00023136"/>
    </source>
</evidence>
<keyword evidence="5" id="KW-0808">Transferase</keyword>
<evidence type="ECO:0000256" key="6">
    <source>
        <dbReference type="ARBA" id="ARBA00022683"/>
    </source>
</evidence>
<evidence type="ECO:0000256" key="9">
    <source>
        <dbReference type="ARBA" id="ARBA00022989"/>
    </source>
</evidence>
<evidence type="ECO:0000256" key="1">
    <source>
        <dbReference type="ARBA" id="ARBA00004651"/>
    </source>
</evidence>
<proteinExistence type="predicted"/>
<dbReference type="Proteomes" id="UP000664218">
    <property type="component" value="Unassembled WGS sequence"/>
</dbReference>
<name>A0A939HA77_9CLOT</name>
<dbReference type="InterPro" id="IPR003352">
    <property type="entry name" value="PTS_EIIC"/>
</dbReference>
<dbReference type="PROSITE" id="PS51103">
    <property type="entry name" value="PTS_EIIC_TYPE_1"/>
    <property type="match status" value="1"/>
</dbReference>
<feature type="transmembrane region" description="Helical" evidence="12">
    <location>
        <begin position="143"/>
        <end position="162"/>
    </location>
</feature>
<keyword evidence="16" id="KW-1185">Reference proteome</keyword>
<feature type="transmembrane region" description="Helical" evidence="12">
    <location>
        <begin position="428"/>
        <end position="446"/>
    </location>
</feature>
<dbReference type="InterPro" id="IPR036878">
    <property type="entry name" value="Glu_permease_IIB"/>
</dbReference>
<feature type="transmembrane region" description="Helical" evidence="12">
    <location>
        <begin position="327"/>
        <end position="350"/>
    </location>
</feature>
<feature type="transmembrane region" description="Helical" evidence="12">
    <location>
        <begin position="214"/>
        <end position="233"/>
    </location>
</feature>
<dbReference type="GO" id="GO:0090589">
    <property type="term" value="F:protein-phosphocysteine-trehalose phosphotransferase system transporter activity"/>
    <property type="evidence" value="ECO:0007669"/>
    <property type="project" value="TreeGrafter"/>
</dbReference>
<dbReference type="InterPro" id="IPR050558">
    <property type="entry name" value="PTS_Sugar-Specific_Components"/>
</dbReference>
<feature type="active site" description="Phosphocysteine intermediate; for EIIB activity" evidence="11">
    <location>
        <position position="26"/>
    </location>
</feature>
<evidence type="ECO:0000313" key="16">
    <source>
        <dbReference type="Proteomes" id="UP000664218"/>
    </source>
</evidence>
<feature type="domain" description="PTS EIIB type-1" evidence="13">
    <location>
        <begin position="4"/>
        <end position="87"/>
    </location>
</feature>
<evidence type="ECO:0000256" key="5">
    <source>
        <dbReference type="ARBA" id="ARBA00022679"/>
    </source>
</evidence>
<comment type="caution">
    <text evidence="15">The sequence shown here is derived from an EMBL/GenBank/DDBJ whole genome shotgun (WGS) entry which is preliminary data.</text>
</comment>
<dbReference type="GO" id="GO:0015771">
    <property type="term" value="P:trehalose transport"/>
    <property type="evidence" value="ECO:0007669"/>
    <property type="project" value="TreeGrafter"/>
</dbReference>
<dbReference type="RefSeq" id="WP_207599919.1">
    <property type="nucleotide sequence ID" value="NZ_JAFNJU010000007.1"/>
</dbReference>
<dbReference type="PROSITE" id="PS51098">
    <property type="entry name" value="PTS_EIIB_TYPE_1"/>
    <property type="match status" value="1"/>
</dbReference>
<evidence type="ECO:0000256" key="8">
    <source>
        <dbReference type="ARBA" id="ARBA00022777"/>
    </source>
</evidence>
<dbReference type="GO" id="GO:0008982">
    <property type="term" value="F:protein-N(PI)-phosphohistidine-sugar phosphotransferase activity"/>
    <property type="evidence" value="ECO:0007669"/>
    <property type="project" value="InterPro"/>
</dbReference>
<dbReference type="PANTHER" id="PTHR30175">
    <property type="entry name" value="PHOSPHOTRANSFERASE SYSTEM TRANSPORT PROTEIN"/>
    <property type="match status" value="1"/>
</dbReference>
<accession>A0A939HA77</accession>
<evidence type="ECO:0000256" key="3">
    <source>
        <dbReference type="ARBA" id="ARBA00022475"/>
    </source>
</evidence>
<dbReference type="EMBL" id="JAFNJU010000007">
    <property type="protein sequence ID" value="MBO1265399.1"/>
    <property type="molecule type" value="Genomic_DNA"/>
</dbReference>
<dbReference type="GO" id="GO:0005886">
    <property type="term" value="C:plasma membrane"/>
    <property type="evidence" value="ECO:0007669"/>
    <property type="project" value="UniProtKB-SubCell"/>
</dbReference>
<sequence>MKHEKSIQDILAAVGGEDNIKNFEHCATRLRIILKDNSKLDKDKAENVTGSKGYFFNTGQHQFIFGTGKVNEIHAEFTQMTDKDTSTTFKEDVYSNMNTGQKIVRTLADILIPLIPALVTTGLLMGLRGLLLELGVNFTPTMLSLFQMLTDTAFAFLPVLIAYSATKKFGGNPIIGIVVGLMMVAPQLPNAWAVAGGNAEPLAFSLFGIDIPLVGYQGSIIPAIVAGLLVAKIEKKLRTFVPQMIDLVVTPFLTLTITIFLMLFILGPITHTMEIWVTDFIVMLIQAPLGIGYIIYAGLQQVLVITGLHHSLSIIELQLLADTGTNVLNPLGTASMAGQFGAAISAALIMKDKLKKSNALSSTTSTLFGITEPLLFGVNLRSLRIFISGIVGGAVGGLVTYIFGLTATGMGITFIPGLLLYTNSAASMIQYLLVIAAAFGTGFLVVRLQSKRISKDLNVA</sequence>
<evidence type="ECO:0000313" key="15">
    <source>
        <dbReference type="EMBL" id="MBO1265399.1"/>
    </source>
</evidence>
<dbReference type="AlphaFoldDB" id="A0A939HA77"/>
<dbReference type="GO" id="GO:0009401">
    <property type="term" value="P:phosphoenolpyruvate-dependent sugar phosphotransferase system"/>
    <property type="evidence" value="ECO:0007669"/>
    <property type="project" value="UniProtKB-KW"/>
</dbReference>
<dbReference type="CDD" id="cd00212">
    <property type="entry name" value="PTS_IIB_glc"/>
    <property type="match status" value="1"/>
</dbReference>
<keyword evidence="4" id="KW-0762">Sugar transport</keyword>
<dbReference type="SUPFAM" id="SSF55604">
    <property type="entry name" value="Glucose permease domain IIB"/>
    <property type="match status" value="1"/>
</dbReference>
<keyword evidence="8" id="KW-0418">Kinase</keyword>
<keyword evidence="9 12" id="KW-1133">Transmembrane helix</keyword>
<evidence type="ECO:0000256" key="11">
    <source>
        <dbReference type="PROSITE-ProRule" id="PRU00421"/>
    </source>
</evidence>
<feature type="transmembrane region" description="Helical" evidence="12">
    <location>
        <begin position="275"/>
        <end position="295"/>
    </location>
</feature>
<keyword evidence="10 12" id="KW-0472">Membrane</keyword>
<keyword evidence="6" id="KW-0598">Phosphotransferase system</keyword>
<dbReference type="Gene3D" id="3.30.1360.60">
    <property type="entry name" value="Glucose permease domain IIB"/>
    <property type="match status" value="1"/>
</dbReference>
<dbReference type="GO" id="GO:0016301">
    <property type="term" value="F:kinase activity"/>
    <property type="evidence" value="ECO:0007669"/>
    <property type="project" value="UniProtKB-KW"/>
</dbReference>
<dbReference type="InterPro" id="IPR001996">
    <property type="entry name" value="PTS_IIB_1"/>
</dbReference>
<gene>
    <name evidence="15" type="ORF">J3A84_10190</name>
</gene>
<feature type="transmembrane region" description="Helical" evidence="12">
    <location>
        <begin position="110"/>
        <end position="131"/>
    </location>
</feature>
<protein>
    <submittedName>
        <fullName evidence="15">PTS transporter subunit EIIC</fullName>
    </submittedName>
</protein>
<organism evidence="15 16">
    <name type="scientific">Proteiniclasticum aestuarii</name>
    <dbReference type="NCBI Taxonomy" id="2817862"/>
    <lineage>
        <taxon>Bacteria</taxon>
        <taxon>Bacillati</taxon>
        <taxon>Bacillota</taxon>
        <taxon>Clostridia</taxon>
        <taxon>Eubacteriales</taxon>
        <taxon>Clostridiaceae</taxon>
        <taxon>Proteiniclasticum</taxon>
    </lineage>
</organism>
<dbReference type="Pfam" id="PF02378">
    <property type="entry name" value="PTS_EIIC"/>
    <property type="match status" value="1"/>
</dbReference>
<keyword evidence="2" id="KW-0813">Transport</keyword>
<feature type="transmembrane region" description="Helical" evidence="12">
    <location>
        <begin position="174"/>
        <end position="194"/>
    </location>
</feature>
<dbReference type="InterPro" id="IPR013013">
    <property type="entry name" value="PTS_EIIC_1"/>
</dbReference>
<dbReference type="FunFam" id="3.30.1360.60:FF:000001">
    <property type="entry name" value="PTS system glucose-specific IIBC component PtsG"/>
    <property type="match status" value="1"/>
</dbReference>
<evidence type="ECO:0000256" key="4">
    <source>
        <dbReference type="ARBA" id="ARBA00022597"/>
    </source>
</evidence>
<feature type="domain" description="PTS EIIC type-1" evidence="14">
    <location>
        <begin position="105"/>
        <end position="460"/>
    </location>
</feature>
<evidence type="ECO:0000256" key="2">
    <source>
        <dbReference type="ARBA" id="ARBA00022448"/>
    </source>
</evidence>
<evidence type="ECO:0000259" key="14">
    <source>
        <dbReference type="PROSITE" id="PS51103"/>
    </source>
</evidence>
<comment type="subcellular location">
    <subcellularLocation>
        <location evidence="1">Cell membrane</location>
        <topology evidence="1">Multi-pass membrane protein</topology>
    </subcellularLocation>
</comment>
<evidence type="ECO:0000256" key="12">
    <source>
        <dbReference type="SAM" id="Phobius"/>
    </source>
</evidence>
<evidence type="ECO:0000256" key="7">
    <source>
        <dbReference type="ARBA" id="ARBA00022692"/>
    </source>
</evidence>